<dbReference type="InterPro" id="IPR012340">
    <property type="entry name" value="NA-bd_OB-fold"/>
</dbReference>
<dbReference type="GO" id="GO:0022627">
    <property type="term" value="C:cytosolic small ribosomal subunit"/>
    <property type="evidence" value="ECO:0007669"/>
    <property type="project" value="TreeGrafter"/>
</dbReference>
<dbReference type="GO" id="GO:0006412">
    <property type="term" value="P:translation"/>
    <property type="evidence" value="ECO:0007669"/>
    <property type="project" value="InterPro"/>
</dbReference>
<evidence type="ECO:0000256" key="2">
    <source>
        <dbReference type="ARBA" id="ARBA00022980"/>
    </source>
</evidence>
<dbReference type="InterPro" id="IPR000266">
    <property type="entry name" value="Ribosomal_uS17"/>
</dbReference>
<dbReference type="Gene3D" id="2.40.50.1000">
    <property type="match status" value="1"/>
</dbReference>
<comment type="caution">
    <text evidence="4">The sequence shown here is derived from an EMBL/GenBank/DDBJ whole genome shotgun (WGS) entry which is preliminary data.</text>
</comment>
<sequence length="82" mass="9574">KTRGMLVTGTVVSDKVKKTAIVKLDYTRYIYKYERYLRKRSRIPAHNPECINAKLGDTVNMHETRRLSKTKSFVITGIEKKE</sequence>
<reference evidence="4" key="1">
    <citation type="submission" date="2013-08" db="EMBL/GenBank/DDBJ databases">
        <authorList>
            <person name="Mendez C."/>
            <person name="Richter M."/>
            <person name="Ferrer M."/>
            <person name="Sanchez J."/>
        </authorList>
    </citation>
    <scope>NUCLEOTIDE SEQUENCE</scope>
</reference>
<name>T0YVD6_9ZZZZ</name>
<dbReference type="SUPFAM" id="SSF50249">
    <property type="entry name" value="Nucleic acid-binding proteins"/>
    <property type="match status" value="1"/>
</dbReference>
<accession>T0YVD6</accession>
<dbReference type="GO" id="GO:0003735">
    <property type="term" value="F:structural constituent of ribosome"/>
    <property type="evidence" value="ECO:0007669"/>
    <property type="project" value="InterPro"/>
</dbReference>
<evidence type="ECO:0000256" key="1">
    <source>
        <dbReference type="ARBA" id="ARBA00010254"/>
    </source>
</evidence>
<reference evidence="4" key="2">
    <citation type="journal article" date="2014" name="ISME J.">
        <title>Microbial stratification in low pH oxic and suboxic macroscopic growths along an acid mine drainage.</title>
        <authorList>
            <person name="Mendez-Garcia C."/>
            <person name="Mesa V."/>
            <person name="Sprenger R.R."/>
            <person name="Richter M."/>
            <person name="Diez M.S."/>
            <person name="Solano J."/>
            <person name="Bargiela R."/>
            <person name="Golyshina O.V."/>
            <person name="Manteca A."/>
            <person name="Ramos J.L."/>
            <person name="Gallego J.R."/>
            <person name="Llorente I."/>
            <person name="Martins Dos Santos V.A."/>
            <person name="Jensen O.N."/>
            <person name="Pelaez A.I."/>
            <person name="Sanchez J."/>
            <person name="Ferrer M."/>
        </authorList>
    </citation>
    <scope>NUCLEOTIDE SEQUENCE</scope>
</reference>
<feature type="non-terminal residue" evidence="4">
    <location>
        <position position="1"/>
    </location>
</feature>
<keyword evidence="2 4" id="KW-0689">Ribosomal protein</keyword>
<dbReference type="Pfam" id="PF00366">
    <property type="entry name" value="Ribosomal_S17"/>
    <property type="match status" value="1"/>
</dbReference>
<dbReference type="PANTHER" id="PTHR10744:SF9">
    <property type="entry name" value="40S RIBOSOMAL PROTEIN S11-RELATED"/>
    <property type="match status" value="1"/>
</dbReference>
<organism evidence="4">
    <name type="scientific">mine drainage metagenome</name>
    <dbReference type="NCBI Taxonomy" id="410659"/>
    <lineage>
        <taxon>unclassified sequences</taxon>
        <taxon>metagenomes</taxon>
        <taxon>ecological metagenomes</taxon>
    </lineage>
</organism>
<comment type="similarity">
    <text evidence="1">Belongs to the universal ribosomal protein uS17 family.</text>
</comment>
<evidence type="ECO:0000256" key="3">
    <source>
        <dbReference type="ARBA" id="ARBA00023274"/>
    </source>
</evidence>
<proteinExistence type="inferred from homology"/>
<dbReference type="EMBL" id="AUZZ01008900">
    <property type="protein sequence ID" value="EQD35912.1"/>
    <property type="molecule type" value="Genomic_DNA"/>
</dbReference>
<dbReference type="PANTHER" id="PTHR10744">
    <property type="entry name" value="40S RIBOSOMAL PROTEIN S11 FAMILY MEMBER"/>
    <property type="match status" value="1"/>
</dbReference>
<keyword evidence="3" id="KW-0687">Ribonucleoprotein</keyword>
<dbReference type="PRINTS" id="PR00973">
    <property type="entry name" value="RIBOSOMALS17"/>
</dbReference>
<gene>
    <name evidence="4" type="ORF">B2A_12340</name>
</gene>
<dbReference type="CDD" id="cd00364">
    <property type="entry name" value="Ribosomal_uS17"/>
    <property type="match status" value="1"/>
</dbReference>
<protein>
    <submittedName>
        <fullName evidence="4">Ribosomal protein S17</fullName>
    </submittedName>
</protein>
<dbReference type="AlphaFoldDB" id="T0YVD6"/>
<evidence type="ECO:0000313" key="4">
    <source>
        <dbReference type="EMBL" id="EQD35912.1"/>
    </source>
</evidence>